<sequence>PPPRVPPGRQGALQYPPPESSRETGGAAGFGRSGSDVRARLRCVRGPAERGGRDVETRPSGAENDVDAQPRAGAEVTSRPAQAGRKMTSWRGQEGRK</sequence>
<gene>
    <name evidence="2" type="ORF">chiPu_0030564</name>
</gene>
<accession>A0A401TUE8</accession>
<dbReference type="EMBL" id="BEZZ01186667">
    <property type="protein sequence ID" value="GCC46274.1"/>
    <property type="molecule type" value="Genomic_DNA"/>
</dbReference>
<feature type="region of interest" description="Disordered" evidence="1">
    <location>
        <begin position="1"/>
        <end position="97"/>
    </location>
</feature>
<reference evidence="2 3" key="1">
    <citation type="journal article" date="2018" name="Nat. Ecol. Evol.">
        <title>Shark genomes provide insights into elasmobranch evolution and the origin of vertebrates.</title>
        <authorList>
            <person name="Hara Y"/>
            <person name="Yamaguchi K"/>
            <person name="Onimaru K"/>
            <person name="Kadota M"/>
            <person name="Koyanagi M"/>
            <person name="Keeley SD"/>
            <person name="Tatsumi K"/>
            <person name="Tanaka K"/>
            <person name="Motone F"/>
            <person name="Kageyama Y"/>
            <person name="Nozu R"/>
            <person name="Adachi N"/>
            <person name="Nishimura O"/>
            <person name="Nakagawa R"/>
            <person name="Tanegashima C"/>
            <person name="Kiyatake I"/>
            <person name="Matsumoto R"/>
            <person name="Murakumo K"/>
            <person name="Nishida K"/>
            <person name="Terakita A"/>
            <person name="Kuratani S"/>
            <person name="Sato K"/>
            <person name="Hyodo S Kuraku.S."/>
        </authorList>
    </citation>
    <scope>NUCLEOTIDE SEQUENCE [LARGE SCALE GENOMIC DNA]</scope>
</reference>
<name>A0A401TUE8_CHIPU</name>
<organism evidence="2 3">
    <name type="scientific">Chiloscyllium punctatum</name>
    <name type="common">Brownbanded bambooshark</name>
    <name type="synonym">Hemiscyllium punctatum</name>
    <dbReference type="NCBI Taxonomy" id="137246"/>
    <lineage>
        <taxon>Eukaryota</taxon>
        <taxon>Metazoa</taxon>
        <taxon>Chordata</taxon>
        <taxon>Craniata</taxon>
        <taxon>Vertebrata</taxon>
        <taxon>Chondrichthyes</taxon>
        <taxon>Elasmobranchii</taxon>
        <taxon>Galeomorphii</taxon>
        <taxon>Galeoidea</taxon>
        <taxon>Orectolobiformes</taxon>
        <taxon>Hemiscylliidae</taxon>
        <taxon>Chiloscyllium</taxon>
    </lineage>
</organism>
<feature type="compositionally biased region" description="Basic and acidic residues" evidence="1">
    <location>
        <begin position="47"/>
        <end position="57"/>
    </location>
</feature>
<evidence type="ECO:0000313" key="3">
    <source>
        <dbReference type="Proteomes" id="UP000287033"/>
    </source>
</evidence>
<dbReference type="AlphaFoldDB" id="A0A401TUE8"/>
<protein>
    <submittedName>
        <fullName evidence="2">Uncharacterized protein</fullName>
    </submittedName>
</protein>
<evidence type="ECO:0000256" key="1">
    <source>
        <dbReference type="SAM" id="MobiDB-lite"/>
    </source>
</evidence>
<keyword evidence="3" id="KW-1185">Reference proteome</keyword>
<dbReference type="Proteomes" id="UP000287033">
    <property type="component" value="Unassembled WGS sequence"/>
</dbReference>
<proteinExistence type="predicted"/>
<evidence type="ECO:0000313" key="2">
    <source>
        <dbReference type="EMBL" id="GCC46274.1"/>
    </source>
</evidence>
<feature type="non-terminal residue" evidence="2">
    <location>
        <position position="1"/>
    </location>
</feature>
<comment type="caution">
    <text evidence="2">The sequence shown here is derived from an EMBL/GenBank/DDBJ whole genome shotgun (WGS) entry which is preliminary data.</text>
</comment>